<evidence type="ECO:0000313" key="1">
    <source>
        <dbReference type="EMBL" id="MCI23494.1"/>
    </source>
</evidence>
<evidence type="ECO:0000313" key="2">
    <source>
        <dbReference type="Proteomes" id="UP000265520"/>
    </source>
</evidence>
<organism evidence="1 2">
    <name type="scientific">Trifolium medium</name>
    <dbReference type="NCBI Taxonomy" id="97028"/>
    <lineage>
        <taxon>Eukaryota</taxon>
        <taxon>Viridiplantae</taxon>
        <taxon>Streptophyta</taxon>
        <taxon>Embryophyta</taxon>
        <taxon>Tracheophyta</taxon>
        <taxon>Spermatophyta</taxon>
        <taxon>Magnoliopsida</taxon>
        <taxon>eudicotyledons</taxon>
        <taxon>Gunneridae</taxon>
        <taxon>Pentapetalae</taxon>
        <taxon>rosids</taxon>
        <taxon>fabids</taxon>
        <taxon>Fabales</taxon>
        <taxon>Fabaceae</taxon>
        <taxon>Papilionoideae</taxon>
        <taxon>50 kb inversion clade</taxon>
        <taxon>NPAAA clade</taxon>
        <taxon>Hologalegina</taxon>
        <taxon>IRL clade</taxon>
        <taxon>Trifolieae</taxon>
        <taxon>Trifolium</taxon>
    </lineage>
</organism>
<reference evidence="1 2" key="1">
    <citation type="journal article" date="2018" name="Front. Plant Sci.">
        <title>Red Clover (Trifolium pratense) and Zigzag Clover (T. medium) - A Picture of Genomic Similarities and Differences.</title>
        <authorList>
            <person name="Dluhosova J."/>
            <person name="Istvanek J."/>
            <person name="Nedelnik J."/>
            <person name="Repkova J."/>
        </authorList>
    </citation>
    <scope>NUCLEOTIDE SEQUENCE [LARGE SCALE GENOMIC DNA]</scope>
    <source>
        <strain evidence="2">cv. 10/8</strain>
        <tissue evidence="1">Leaf</tissue>
    </source>
</reference>
<sequence>GALQYLTFTRPDISYVVQQAPSLTAYISLPPQLTNSPFILMLTREDVRTPAEAEDRGVANIVSESCWLRNLLLELQCHIMKATLVYCDNVSAVYL</sequence>
<comment type="caution">
    <text evidence="1">The sequence shown here is derived from an EMBL/GenBank/DDBJ whole genome shotgun (WGS) entry which is preliminary data.</text>
</comment>
<dbReference type="Proteomes" id="UP000265520">
    <property type="component" value="Unassembled WGS sequence"/>
</dbReference>
<dbReference type="EMBL" id="LXQA010136391">
    <property type="protein sequence ID" value="MCI23494.1"/>
    <property type="molecule type" value="Genomic_DNA"/>
</dbReference>
<dbReference type="AlphaFoldDB" id="A0A392QHY8"/>
<accession>A0A392QHY8</accession>
<proteinExistence type="predicted"/>
<feature type="non-terminal residue" evidence="1">
    <location>
        <position position="1"/>
    </location>
</feature>
<name>A0A392QHY8_9FABA</name>
<keyword evidence="2" id="KW-1185">Reference proteome</keyword>
<protein>
    <submittedName>
        <fullName evidence="1">Copia protein</fullName>
    </submittedName>
</protein>